<reference evidence="1" key="2">
    <citation type="journal article" date="2017" name="J. Med. Entomol.">
        <title>Transcriptome Analysis of the Triatoma infestans (Hemiptera: Reduviidae) Integument.</title>
        <authorList>
            <person name="Calderon-Fernandez G.M."/>
            <person name="Moriconi D.E."/>
            <person name="Dulbecco A.B."/>
            <person name="Juarez M.P."/>
        </authorList>
    </citation>
    <scope>NUCLEOTIDE SEQUENCE</scope>
    <source>
        <strain evidence="1">Int1</strain>
        <tissue evidence="1">Integument</tissue>
    </source>
</reference>
<keyword evidence="1" id="KW-0647">Proteasome</keyword>
<proteinExistence type="predicted"/>
<organism evidence="1">
    <name type="scientific">Triatoma infestans</name>
    <name type="common">Assassin bug</name>
    <dbReference type="NCBI Taxonomy" id="30076"/>
    <lineage>
        <taxon>Eukaryota</taxon>
        <taxon>Metazoa</taxon>
        <taxon>Ecdysozoa</taxon>
        <taxon>Arthropoda</taxon>
        <taxon>Hexapoda</taxon>
        <taxon>Insecta</taxon>
        <taxon>Pterygota</taxon>
        <taxon>Neoptera</taxon>
        <taxon>Paraneoptera</taxon>
        <taxon>Hemiptera</taxon>
        <taxon>Heteroptera</taxon>
        <taxon>Panheteroptera</taxon>
        <taxon>Cimicomorpha</taxon>
        <taxon>Reduviidae</taxon>
        <taxon>Triatominae</taxon>
        <taxon>Triatoma</taxon>
    </lineage>
</organism>
<sequence>MLLKLQFDVLALRILESPLLI</sequence>
<dbReference type="GO" id="GO:0000502">
    <property type="term" value="C:proteasome complex"/>
    <property type="evidence" value="ECO:0007669"/>
    <property type="project" value="UniProtKB-KW"/>
</dbReference>
<dbReference type="AlphaFoldDB" id="A0A161MEM0"/>
<protein>
    <submittedName>
        <fullName evidence="1">26s proteasome non-atpase regulatory subunit 3</fullName>
    </submittedName>
</protein>
<accession>A0A161MEM0</accession>
<reference evidence="1" key="1">
    <citation type="submission" date="2016-04" db="EMBL/GenBank/DDBJ databases">
        <authorList>
            <person name="Calderon-Fernandez G.M.Sr."/>
        </authorList>
    </citation>
    <scope>NUCLEOTIDE SEQUENCE</scope>
    <source>
        <strain evidence="1">Int1</strain>
        <tissue evidence="1">Integument</tissue>
    </source>
</reference>
<dbReference type="EMBL" id="GEMB01000048">
    <property type="protein sequence ID" value="JAS03061.1"/>
    <property type="molecule type" value="Transcribed_RNA"/>
</dbReference>
<name>A0A161MEM0_TRIIF</name>
<evidence type="ECO:0000313" key="1">
    <source>
        <dbReference type="EMBL" id="JAS03061.1"/>
    </source>
</evidence>